<gene>
    <name evidence="6" type="ORF">BCF53_10922</name>
</gene>
<evidence type="ECO:0000256" key="2">
    <source>
        <dbReference type="ARBA" id="ARBA00022723"/>
    </source>
</evidence>
<dbReference type="PANTHER" id="PTHR30632">
    <property type="entry name" value="MOLYBDATE-BINDING PERIPLASMIC PROTEIN"/>
    <property type="match status" value="1"/>
</dbReference>
<evidence type="ECO:0000256" key="5">
    <source>
        <dbReference type="SAM" id="SignalP"/>
    </source>
</evidence>
<dbReference type="GO" id="GO:0015689">
    <property type="term" value="P:molybdate ion transport"/>
    <property type="evidence" value="ECO:0007669"/>
    <property type="project" value="InterPro"/>
</dbReference>
<keyword evidence="3 5" id="KW-0732">Signal</keyword>
<evidence type="ECO:0000256" key="4">
    <source>
        <dbReference type="PIRSR" id="PIRSR004846-1"/>
    </source>
</evidence>
<keyword evidence="4" id="KW-0500">Molybdenum</keyword>
<dbReference type="InterPro" id="IPR050682">
    <property type="entry name" value="ModA/WtpA"/>
</dbReference>
<sequence>MKLFKQVLLAAVFMTSHLAMAGEVSVAVASNFYKPLLQLAEEFEQATGHKVAVSAGSTGALYAQIKNGAPFEVFLAADQARPEALEKEDKAIAGSRFTYAQGQLAYWSMQKGLEAEEDFKKSLAEVEHVAIANPKNAPYGAAAMDVMNELGVYQQAAEKLVEGNNIGQTYQYVSSKTVEAGFVALSQIYVDGRVAEGSAWLVPSSLHRVLNQDAILLTDTNDVARAFLDFLQSAPAKETIRSFGYKI</sequence>
<dbReference type="Pfam" id="PF13531">
    <property type="entry name" value="SBP_bac_11"/>
    <property type="match status" value="1"/>
</dbReference>
<dbReference type="GO" id="GO:0046872">
    <property type="term" value="F:metal ion binding"/>
    <property type="evidence" value="ECO:0007669"/>
    <property type="project" value="UniProtKB-KW"/>
</dbReference>
<keyword evidence="2 4" id="KW-0479">Metal-binding</keyword>
<protein>
    <submittedName>
        <fullName evidence="6">Molybdate transport system substrate-binding protein</fullName>
    </submittedName>
</protein>
<dbReference type="OrthoDB" id="9785015at2"/>
<feature type="signal peptide" evidence="5">
    <location>
        <begin position="1"/>
        <end position="21"/>
    </location>
</feature>
<dbReference type="GO" id="GO:0030973">
    <property type="term" value="F:molybdate ion binding"/>
    <property type="evidence" value="ECO:0007669"/>
    <property type="project" value="InterPro"/>
</dbReference>
<proteinExistence type="inferred from homology"/>
<keyword evidence="7" id="KW-1185">Reference proteome</keyword>
<dbReference type="EMBL" id="SLZR01000009">
    <property type="protein sequence ID" value="TCS40313.1"/>
    <property type="molecule type" value="Genomic_DNA"/>
</dbReference>
<dbReference type="NCBIfam" id="TIGR01256">
    <property type="entry name" value="modA"/>
    <property type="match status" value="1"/>
</dbReference>
<feature type="binding site" evidence="4">
    <location>
        <position position="166"/>
    </location>
    <ligand>
        <name>molybdate</name>
        <dbReference type="ChEBI" id="CHEBI:36264"/>
    </ligand>
</feature>
<accession>A0A4R3I694</accession>
<dbReference type="RefSeq" id="WP_132701828.1">
    <property type="nucleotide sequence ID" value="NZ_SLZR01000009.1"/>
</dbReference>
<feature type="chain" id="PRO_5020881430" evidence="5">
    <location>
        <begin position="22"/>
        <end position="247"/>
    </location>
</feature>
<dbReference type="PANTHER" id="PTHR30632:SF14">
    <property type="entry name" value="TUNGSTATE_MOLYBDATE_CHROMATE-BINDING PROTEIN MODA"/>
    <property type="match status" value="1"/>
</dbReference>
<evidence type="ECO:0000256" key="3">
    <source>
        <dbReference type="ARBA" id="ARBA00022729"/>
    </source>
</evidence>
<evidence type="ECO:0000313" key="6">
    <source>
        <dbReference type="EMBL" id="TCS40313.1"/>
    </source>
</evidence>
<organism evidence="6 7">
    <name type="scientific">Reinekea marinisedimentorum</name>
    <dbReference type="NCBI Taxonomy" id="230495"/>
    <lineage>
        <taxon>Bacteria</taxon>
        <taxon>Pseudomonadati</taxon>
        <taxon>Pseudomonadota</taxon>
        <taxon>Gammaproteobacteria</taxon>
        <taxon>Oceanospirillales</taxon>
        <taxon>Saccharospirillaceae</taxon>
        <taxon>Reinekea</taxon>
    </lineage>
</organism>
<dbReference type="CDD" id="cd13539">
    <property type="entry name" value="PBP2_AvModA"/>
    <property type="match status" value="1"/>
</dbReference>
<dbReference type="AlphaFoldDB" id="A0A4R3I694"/>
<feature type="binding site" evidence="4">
    <location>
        <position position="58"/>
    </location>
    <ligand>
        <name>molybdate</name>
        <dbReference type="ChEBI" id="CHEBI:36264"/>
    </ligand>
</feature>
<dbReference type="Proteomes" id="UP000295793">
    <property type="component" value="Unassembled WGS sequence"/>
</dbReference>
<comment type="similarity">
    <text evidence="1">Belongs to the bacterial solute-binding protein ModA family.</text>
</comment>
<dbReference type="SUPFAM" id="SSF53850">
    <property type="entry name" value="Periplasmic binding protein-like II"/>
    <property type="match status" value="1"/>
</dbReference>
<comment type="caution">
    <text evidence="6">The sequence shown here is derived from an EMBL/GenBank/DDBJ whole genome shotgun (WGS) entry which is preliminary data.</text>
</comment>
<dbReference type="PIRSF" id="PIRSF004846">
    <property type="entry name" value="ModA"/>
    <property type="match status" value="1"/>
</dbReference>
<dbReference type="InterPro" id="IPR005950">
    <property type="entry name" value="ModA"/>
</dbReference>
<evidence type="ECO:0000313" key="7">
    <source>
        <dbReference type="Proteomes" id="UP000295793"/>
    </source>
</evidence>
<name>A0A4R3I694_9GAMM</name>
<reference evidence="6 7" key="1">
    <citation type="submission" date="2019-03" db="EMBL/GenBank/DDBJ databases">
        <title>Genomic Encyclopedia of Archaeal and Bacterial Type Strains, Phase II (KMG-II): from individual species to whole genera.</title>
        <authorList>
            <person name="Goeker M."/>
        </authorList>
    </citation>
    <scope>NUCLEOTIDE SEQUENCE [LARGE SCALE GENOMIC DNA]</scope>
    <source>
        <strain evidence="6 7">DSM 15388</strain>
    </source>
</reference>
<evidence type="ECO:0000256" key="1">
    <source>
        <dbReference type="ARBA" id="ARBA00009175"/>
    </source>
</evidence>
<dbReference type="InterPro" id="IPR044084">
    <property type="entry name" value="AvModA-like_subst-bd"/>
</dbReference>
<dbReference type="Gene3D" id="3.40.190.10">
    <property type="entry name" value="Periplasmic binding protein-like II"/>
    <property type="match status" value="2"/>
</dbReference>